<dbReference type="Pfam" id="PF10978">
    <property type="entry name" value="DUF2785"/>
    <property type="match status" value="1"/>
</dbReference>
<evidence type="ECO:0000313" key="2">
    <source>
        <dbReference type="Proteomes" id="UP000282529"/>
    </source>
</evidence>
<organism evidence="1 2">
    <name type="scientific">Paenibacillus rhizophilus</name>
    <dbReference type="NCBI Taxonomy" id="1850366"/>
    <lineage>
        <taxon>Bacteria</taxon>
        <taxon>Bacillati</taxon>
        <taxon>Bacillota</taxon>
        <taxon>Bacilli</taxon>
        <taxon>Bacillales</taxon>
        <taxon>Paenibacillaceae</taxon>
        <taxon>Paenibacillus</taxon>
    </lineage>
</organism>
<sequence length="272" mass="31412">MGIEGGNDRMEEEQQDVWTLVQQKVILLGSPDSEIREEAYSALFNWLLEENALGKSQMEELLQQSVSDSGLFYGIGEKETDSVFKRTFTSLLIALLLTCDNRKPYLTRESYDLALKALIRYCHLEDDFRGYVEVKGWAHAAAHVADALDECAMSRYAGAKECTEIWTGVQALLERPAEVYQREEDERLATAIVSMIQSQKVSFATICEWLGQMEPARTKSVESYTLNTNRKHFLRCLYTRLYDQREKFEETGMGLNRLLELEKRFNRFRLQA</sequence>
<dbReference type="Proteomes" id="UP000282529">
    <property type="component" value="Unassembled WGS sequence"/>
</dbReference>
<protein>
    <submittedName>
        <fullName evidence="1">DUF2785 domain-containing protein</fullName>
    </submittedName>
</protein>
<proteinExistence type="predicted"/>
<dbReference type="OrthoDB" id="7619731at2"/>
<evidence type="ECO:0000313" key="1">
    <source>
        <dbReference type="EMBL" id="RQW07905.1"/>
    </source>
</evidence>
<gene>
    <name evidence="1" type="ORF">EH198_23870</name>
</gene>
<keyword evidence="2" id="KW-1185">Reference proteome</keyword>
<dbReference type="InterPro" id="IPR021247">
    <property type="entry name" value="DUF2785"/>
</dbReference>
<reference evidence="1 2" key="1">
    <citation type="submission" date="2018-11" db="EMBL/GenBank/DDBJ databases">
        <title>Genome sequence of strain 7197.</title>
        <authorList>
            <person name="Gao J."/>
            <person name="Sun J."/>
        </authorList>
    </citation>
    <scope>NUCLEOTIDE SEQUENCE [LARGE SCALE GENOMIC DNA]</scope>
    <source>
        <strain evidence="1 2">7197</strain>
    </source>
</reference>
<comment type="caution">
    <text evidence="1">The sequence shown here is derived from an EMBL/GenBank/DDBJ whole genome shotgun (WGS) entry which is preliminary data.</text>
</comment>
<dbReference type="EMBL" id="RQPI01000027">
    <property type="protein sequence ID" value="RQW07905.1"/>
    <property type="molecule type" value="Genomic_DNA"/>
</dbReference>
<dbReference type="AlphaFoldDB" id="A0A3N9NVU1"/>
<accession>A0A3N9NVU1</accession>
<name>A0A3N9NVU1_9BACL</name>